<organism evidence="2 3">
    <name type="scientific">Stutzerimonas stutzeri (strain ATCC 17588 / DSM 5190 / CCUG 11256 / JCM 5965 / LMG 11199 / NBRC 14165 / NCIMB 11358 / Stanier 221)</name>
    <name type="common">Pseudomonas stutzeri</name>
    <dbReference type="NCBI Taxonomy" id="96563"/>
    <lineage>
        <taxon>Bacteria</taxon>
        <taxon>Pseudomonadati</taxon>
        <taxon>Pseudomonadota</taxon>
        <taxon>Gammaproteobacteria</taxon>
        <taxon>Pseudomonadales</taxon>
        <taxon>Pseudomonadaceae</taxon>
        <taxon>Stutzerimonas</taxon>
    </lineage>
</organism>
<feature type="compositionally biased region" description="Basic residues" evidence="1">
    <location>
        <begin position="23"/>
        <end position="47"/>
    </location>
</feature>
<evidence type="ECO:0000313" key="2">
    <source>
        <dbReference type="EMBL" id="AEJ05645.1"/>
    </source>
</evidence>
<dbReference type="EMBL" id="CP002881">
    <property type="protein sequence ID" value="AEJ05645.1"/>
    <property type="molecule type" value="Genomic_DNA"/>
</dbReference>
<dbReference type="HOGENOM" id="CLU_3172362_0_0_6"/>
<proteinExistence type="predicted"/>
<dbReference type="AlphaFoldDB" id="F8H1G7"/>
<dbReference type="KEGG" id="psz:PSTAB_2364"/>
<reference evidence="2 3" key="1">
    <citation type="journal article" date="2011" name="J. Bacteriol.">
        <title>Complete Genome Sequence of the Type Strain Pseudomonas stutzeri CGMCC 1.1803.</title>
        <authorList>
            <person name="Chen M."/>
            <person name="Yan Y."/>
            <person name="Zhang W."/>
            <person name="Lu W."/>
            <person name="Wang J."/>
            <person name="Ping S."/>
            <person name="Lin M."/>
        </authorList>
    </citation>
    <scope>NUCLEOTIDE SEQUENCE [LARGE SCALE GENOMIC DNA]</scope>
    <source>
        <strain evidence="3">ATCC 17588 / DSM 5190 / CCUG 11256 / JCM 5965 / LMG 11199 / NCIMB 11358 / Stanier 221</strain>
    </source>
</reference>
<gene>
    <name evidence="2" type="ordered locus">PSTAB_2364</name>
</gene>
<protein>
    <submittedName>
        <fullName evidence="2">Uncharacterized protein</fullName>
    </submittedName>
</protein>
<accession>F8H1G7</accession>
<evidence type="ECO:0000313" key="3">
    <source>
        <dbReference type="Proteomes" id="UP000008932"/>
    </source>
</evidence>
<name>F8H1G7_STUS2</name>
<reference key="2">
    <citation type="submission" date="2011-06" db="EMBL/GenBank/DDBJ databases">
        <title>Complete Genome Sequence of Pseudomonas stutzeri Strain CGMCC 1.1803.</title>
        <authorList>
            <person name="Yan Y."/>
            <person name="Chen M."/>
            <person name="Lu W."/>
            <person name="Zhang W."/>
            <person name="Ping S."/>
            <person name="Lin M."/>
        </authorList>
    </citation>
    <scope>NUCLEOTIDE SEQUENCE</scope>
    <source>
        <strain>ATCC 17588</strain>
    </source>
</reference>
<reference evidence="3" key="3">
    <citation type="submission" date="2011-06" db="EMBL/GenBank/DDBJ databases">
        <title>Complete genome sequence of Pseudomonas stutzeri strain CGMCC 1.1803.</title>
        <authorList>
            <person name="Yan Y."/>
            <person name="Chen M."/>
            <person name="Lu W."/>
            <person name="Zhang W."/>
            <person name="Ping S."/>
            <person name="Lin M."/>
        </authorList>
    </citation>
    <scope>NUCLEOTIDE SEQUENCE [LARGE SCALE GENOMIC DNA]</scope>
    <source>
        <strain evidence="3">ATCC 17588 / DSM 5190 / CCUG 11256 / JCM 5965 / LMG 11199 / NCIMB 11358 / Stanier 221</strain>
    </source>
</reference>
<dbReference type="Proteomes" id="UP000008932">
    <property type="component" value="Chromosome"/>
</dbReference>
<sequence>MGRFGKGSWQADNEEQESEQAKHGRTRGMHGRGGYYRRHSTSRRRRA</sequence>
<feature type="region of interest" description="Disordered" evidence="1">
    <location>
        <begin position="1"/>
        <end position="47"/>
    </location>
</feature>
<evidence type="ECO:0000256" key="1">
    <source>
        <dbReference type="SAM" id="MobiDB-lite"/>
    </source>
</evidence>